<accession>A0A1I5YMF2</accession>
<evidence type="ECO:0000256" key="2">
    <source>
        <dbReference type="SAM" id="MobiDB-lite"/>
    </source>
</evidence>
<feature type="chain" id="PRO_5038837798" evidence="3">
    <location>
        <begin position="27"/>
        <end position="217"/>
    </location>
</feature>
<dbReference type="Proteomes" id="UP000198727">
    <property type="component" value="Unassembled WGS sequence"/>
</dbReference>
<dbReference type="STRING" id="587909.SAMN05421810_107271"/>
<dbReference type="AlphaFoldDB" id="A0A1I5YMF2"/>
<evidence type="ECO:0000313" key="5">
    <source>
        <dbReference type="Proteomes" id="UP000198727"/>
    </source>
</evidence>
<dbReference type="InterPro" id="IPR023365">
    <property type="entry name" value="Sortase_dom-sf"/>
</dbReference>
<dbReference type="GO" id="GO:0016787">
    <property type="term" value="F:hydrolase activity"/>
    <property type="evidence" value="ECO:0007669"/>
    <property type="project" value="UniProtKB-KW"/>
</dbReference>
<dbReference type="InterPro" id="IPR005754">
    <property type="entry name" value="Sortase"/>
</dbReference>
<feature type="region of interest" description="Disordered" evidence="2">
    <location>
        <begin position="34"/>
        <end position="67"/>
    </location>
</feature>
<protein>
    <submittedName>
        <fullName evidence="4">Sortase family protein</fullName>
    </submittedName>
</protein>
<name>A0A1I5YMF2_9PSEU</name>
<dbReference type="InterPro" id="IPR042001">
    <property type="entry name" value="Sortase_F"/>
</dbReference>
<evidence type="ECO:0000256" key="3">
    <source>
        <dbReference type="SAM" id="SignalP"/>
    </source>
</evidence>
<proteinExistence type="predicted"/>
<dbReference type="CDD" id="cd05829">
    <property type="entry name" value="Sortase_F"/>
    <property type="match status" value="1"/>
</dbReference>
<dbReference type="EMBL" id="FOWW01000007">
    <property type="protein sequence ID" value="SFQ45373.1"/>
    <property type="molecule type" value="Genomic_DNA"/>
</dbReference>
<keyword evidence="5" id="KW-1185">Reference proteome</keyword>
<evidence type="ECO:0000256" key="1">
    <source>
        <dbReference type="ARBA" id="ARBA00022801"/>
    </source>
</evidence>
<keyword evidence="1" id="KW-0378">Hydrolase</keyword>
<dbReference type="PROSITE" id="PS51257">
    <property type="entry name" value="PROKAR_LIPOPROTEIN"/>
    <property type="match status" value="1"/>
</dbReference>
<organism evidence="4 5">
    <name type="scientific">Amycolatopsis arida</name>
    <dbReference type="NCBI Taxonomy" id="587909"/>
    <lineage>
        <taxon>Bacteria</taxon>
        <taxon>Bacillati</taxon>
        <taxon>Actinomycetota</taxon>
        <taxon>Actinomycetes</taxon>
        <taxon>Pseudonocardiales</taxon>
        <taxon>Pseudonocardiaceae</taxon>
        <taxon>Amycolatopsis</taxon>
    </lineage>
</organism>
<dbReference type="NCBIfam" id="NF033748">
    <property type="entry name" value="class_F_sortase"/>
    <property type="match status" value="1"/>
</dbReference>
<sequence length="217" mass="22798">MTTLLARPARRLTRRGLAGVAVLVLAGCAGPPVTPPPGPSSPSVPAASALATDASPEPDTASPLPPARPAWLEISAIGVRTGEVVDLGFQPDGSLEVPADAETAGWFTESPAPGEVGPAVIAGHVDYRKVPGVFHRLAELPRGAVVTVHRVDGWSVEFTVDRVERYPKAAFPTERVYGNTEGPELRLITCGGVFDRASGEYVDNVVAYASMVRTVRR</sequence>
<dbReference type="Pfam" id="PF04203">
    <property type="entry name" value="Sortase"/>
    <property type="match status" value="1"/>
</dbReference>
<dbReference type="Gene3D" id="2.40.260.10">
    <property type="entry name" value="Sortase"/>
    <property type="match status" value="1"/>
</dbReference>
<feature type="signal peptide" evidence="3">
    <location>
        <begin position="1"/>
        <end position="26"/>
    </location>
</feature>
<reference evidence="5" key="1">
    <citation type="submission" date="2016-10" db="EMBL/GenBank/DDBJ databases">
        <authorList>
            <person name="Varghese N."/>
            <person name="Submissions S."/>
        </authorList>
    </citation>
    <scope>NUCLEOTIDE SEQUENCE [LARGE SCALE GENOMIC DNA]</scope>
    <source>
        <strain evidence="5">CGMCC 4.5579</strain>
    </source>
</reference>
<dbReference type="SUPFAM" id="SSF63817">
    <property type="entry name" value="Sortase"/>
    <property type="match status" value="1"/>
</dbReference>
<keyword evidence="3" id="KW-0732">Signal</keyword>
<gene>
    <name evidence="4" type="ORF">SAMN05421810_107271</name>
</gene>
<evidence type="ECO:0000313" key="4">
    <source>
        <dbReference type="EMBL" id="SFQ45373.1"/>
    </source>
</evidence>